<dbReference type="InterPro" id="IPR056003">
    <property type="entry name" value="CT398_CC_hairpin"/>
</dbReference>
<keyword evidence="4" id="KW-1185">Reference proteome</keyword>
<organism evidence="3 4">
    <name type="scientific">Capsulimonas corticalis</name>
    <dbReference type="NCBI Taxonomy" id="2219043"/>
    <lineage>
        <taxon>Bacteria</taxon>
        <taxon>Bacillati</taxon>
        <taxon>Armatimonadota</taxon>
        <taxon>Armatimonadia</taxon>
        <taxon>Capsulimonadales</taxon>
        <taxon>Capsulimonadaceae</taxon>
        <taxon>Capsulimonas</taxon>
    </lineage>
</organism>
<evidence type="ECO:0000313" key="3">
    <source>
        <dbReference type="EMBL" id="BDI32369.1"/>
    </source>
</evidence>
<feature type="domain" description="C4-type zinc ribbon" evidence="1">
    <location>
        <begin position="203"/>
        <end position="235"/>
    </location>
</feature>
<accession>A0A402CX79</accession>
<dbReference type="EMBL" id="AP025739">
    <property type="protein sequence ID" value="BDI32369.1"/>
    <property type="molecule type" value="Genomic_DNA"/>
</dbReference>
<dbReference type="RefSeq" id="WP_165864262.1">
    <property type="nucleotide sequence ID" value="NZ_AP025739.1"/>
</dbReference>
<dbReference type="KEGG" id="ccot:CCAX7_44200"/>
<evidence type="ECO:0000259" key="1">
    <source>
        <dbReference type="Pfam" id="PF02591"/>
    </source>
</evidence>
<name>A0A402CX79_9BACT</name>
<reference evidence="3 4" key="1">
    <citation type="journal article" date="2019" name="Int. J. Syst. Evol. Microbiol.">
        <title>Capsulimonas corticalis gen. nov., sp. nov., an aerobic capsulated bacterium, of a novel bacterial order, Capsulimonadales ord. nov., of the class Armatimonadia of the phylum Armatimonadetes.</title>
        <authorList>
            <person name="Li J."/>
            <person name="Kudo C."/>
            <person name="Tonouchi A."/>
        </authorList>
    </citation>
    <scope>NUCLEOTIDE SEQUENCE [LARGE SCALE GENOMIC DNA]</scope>
    <source>
        <strain evidence="3 4">AX-7</strain>
    </source>
</reference>
<dbReference type="InterPro" id="IPR003743">
    <property type="entry name" value="Zf-RING_7"/>
</dbReference>
<dbReference type="PANTHER" id="PTHR39082:SF1">
    <property type="entry name" value="SCAVENGER RECEPTOR CLASS A MEMBER 3"/>
    <property type="match status" value="1"/>
</dbReference>
<dbReference type="InterPro" id="IPR052376">
    <property type="entry name" value="Oxidative_Scav/Glycosyltrans"/>
</dbReference>
<dbReference type="AlphaFoldDB" id="A0A402CX79"/>
<feature type="domain" description="CT398-like coiled coil hairpin" evidence="2">
    <location>
        <begin position="14"/>
        <end position="190"/>
    </location>
</feature>
<gene>
    <name evidence="3" type="ORF">CCAX7_44200</name>
</gene>
<evidence type="ECO:0000313" key="4">
    <source>
        <dbReference type="Proteomes" id="UP000287394"/>
    </source>
</evidence>
<evidence type="ECO:0000259" key="2">
    <source>
        <dbReference type="Pfam" id="PF24481"/>
    </source>
</evidence>
<sequence length="237" mass="25827">MPLLRETLDALLALQQIDTQLQRTRKTQAGLDTGADAKTKAAAARAHAQTLSQDYHKTAADLKDTELKLSTLENKLKTNHQRMYQGTITNAKELANLEKEIDSLGRQRSDLDGRILELMDEVESKKTASALADAEAAQAEGHHQSTVAQYHARFESLAGDLTTLTAQRTEAANQVEDKAMLKRYDDIRARAAGVGIARVVDRTCGGCHMQLGSQAINMALGGDELAICENCGRLLTK</sequence>
<proteinExistence type="predicted"/>
<dbReference type="Proteomes" id="UP000287394">
    <property type="component" value="Chromosome"/>
</dbReference>
<protein>
    <submittedName>
        <fullName evidence="3">Uncharacterized protein</fullName>
    </submittedName>
</protein>
<dbReference type="PANTHER" id="PTHR39082">
    <property type="entry name" value="PHOSPHOLIPASE C-BETA-2-RELATED"/>
    <property type="match status" value="1"/>
</dbReference>
<dbReference type="Pfam" id="PF02591">
    <property type="entry name" value="Zn_ribbon_9"/>
    <property type="match status" value="1"/>
</dbReference>
<dbReference type="Gene3D" id="1.10.287.1490">
    <property type="match status" value="1"/>
</dbReference>
<dbReference type="Pfam" id="PF24481">
    <property type="entry name" value="CT398_CC"/>
    <property type="match status" value="1"/>
</dbReference>